<evidence type="ECO:0000313" key="2">
    <source>
        <dbReference type="EnsemblMetazoa" id="CJA40051.1"/>
    </source>
</evidence>
<dbReference type="AlphaFoldDB" id="A0A8R1ETK4"/>
<name>A0A8R1ETK4_CAEJA</name>
<sequence length="129" mass="14777">MKPQNLYCFCAVLGVLFSVGQTDDWLKDLNLPRQLLEYHVSSKAQLRVKCIQDPECNINNPSELLCSDDLTHCVGKNIFFDFSNLNIKSSKRYRQDVIVKRGQVGGKCAKFDRAILENNSKIKGYLMSW</sequence>
<reference evidence="3" key="1">
    <citation type="submission" date="2010-08" db="EMBL/GenBank/DDBJ databases">
        <authorList>
            <consortium name="Caenorhabditis japonica Sequencing Consortium"/>
            <person name="Wilson R.K."/>
        </authorList>
    </citation>
    <scope>NUCLEOTIDE SEQUENCE [LARGE SCALE GENOMIC DNA]</scope>
    <source>
        <strain evidence="3">DF5081</strain>
    </source>
</reference>
<evidence type="ECO:0000313" key="3">
    <source>
        <dbReference type="Proteomes" id="UP000005237"/>
    </source>
</evidence>
<dbReference type="EnsemblMetazoa" id="CJA40051.1">
    <property type="protein sequence ID" value="CJA40051.1"/>
    <property type="gene ID" value="WBGene00215899"/>
</dbReference>
<feature type="chain" id="PRO_5035842821" evidence="1">
    <location>
        <begin position="23"/>
        <end position="129"/>
    </location>
</feature>
<dbReference type="Proteomes" id="UP000005237">
    <property type="component" value="Unassembled WGS sequence"/>
</dbReference>
<proteinExistence type="predicted"/>
<organism evidence="2 3">
    <name type="scientific">Caenorhabditis japonica</name>
    <dbReference type="NCBI Taxonomy" id="281687"/>
    <lineage>
        <taxon>Eukaryota</taxon>
        <taxon>Metazoa</taxon>
        <taxon>Ecdysozoa</taxon>
        <taxon>Nematoda</taxon>
        <taxon>Chromadorea</taxon>
        <taxon>Rhabditida</taxon>
        <taxon>Rhabditina</taxon>
        <taxon>Rhabditomorpha</taxon>
        <taxon>Rhabditoidea</taxon>
        <taxon>Rhabditidae</taxon>
        <taxon>Peloderinae</taxon>
        <taxon>Caenorhabditis</taxon>
    </lineage>
</organism>
<feature type="signal peptide" evidence="1">
    <location>
        <begin position="1"/>
        <end position="22"/>
    </location>
</feature>
<accession>A0A8R1ETK4</accession>
<keyword evidence="3" id="KW-1185">Reference proteome</keyword>
<evidence type="ECO:0000256" key="1">
    <source>
        <dbReference type="SAM" id="SignalP"/>
    </source>
</evidence>
<protein>
    <submittedName>
        <fullName evidence="2">Uncharacterized protein</fullName>
    </submittedName>
</protein>
<reference evidence="2" key="2">
    <citation type="submission" date="2022-06" db="UniProtKB">
        <authorList>
            <consortium name="EnsemblMetazoa"/>
        </authorList>
    </citation>
    <scope>IDENTIFICATION</scope>
    <source>
        <strain evidence="2">DF5081</strain>
    </source>
</reference>
<keyword evidence="1" id="KW-0732">Signal</keyword>